<sequence>MLPGAVPRRCPVPVHASFRVRPVSAATGFALLAAMTALERENPGSPHRLGAIAARAGLSASQANKLLAQAAEHGLVHRTGYGRYALAGTAARAVADAAAQQARTAVATRHAPDSRWRHIPVVAAAASAVPDRRTEPPPARGLDRDPRPRPDTGHERDFHRRAGPAGPGVPAGSGVPVGPGVPAGSRAPAGAVPPAGPVAPPGAASGKGSAPDGGPPLPQLTAAQSLR</sequence>
<dbReference type="Gene3D" id="1.10.10.10">
    <property type="entry name" value="Winged helix-like DNA-binding domain superfamily/Winged helix DNA-binding domain"/>
    <property type="match status" value="1"/>
</dbReference>
<reference evidence="3" key="1">
    <citation type="submission" date="2016-10" db="EMBL/GenBank/DDBJ databases">
        <authorList>
            <person name="Varghese N."/>
            <person name="Submissions S."/>
        </authorList>
    </citation>
    <scope>NUCLEOTIDE SEQUENCE [LARGE SCALE GENOMIC DNA]</scope>
    <source>
        <strain evidence="3">CGMCC 4.6825</strain>
    </source>
</reference>
<feature type="compositionally biased region" description="Basic and acidic residues" evidence="1">
    <location>
        <begin position="130"/>
        <end position="160"/>
    </location>
</feature>
<organism evidence="2 3">
    <name type="scientific">Streptomyces qinglanensis</name>
    <dbReference type="NCBI Taxonomy" id="943816"/>
    <lineage>
        <taxon>Bacteria</taxon>
        <taxon>Bacillati</taxon>
        <taxon>Actinomycetota</taxon>
        <taxon>Actinomycetes</taxon>
        <taxon>Kitasatosporales</taxon>
        <taxon>Streptomycetaceae</taxon>
        <taxon>Streptomyces</taxon>
    </lineage>
</organism>
<accession>A0A1H9R9L2</accession>
<feature type="region of interest" description="Disordered" evidence="1">
    <location>
        <begin position="124"/>
        <end position="227"/>
    </location>
</feature>
<name>A0A1H9R9L2_9ACTN</name>
<dbReference type="EMBL" id="FOGO01000003">
    <property type="protein sequence ID" value="SER69297.1"/>
    <property type="molecule type" value="Genomic_DNA"/>
</dbReference>
<feature type="compositionally biased region" description="Gly residues" evidence="1">
    <location>
        <begin position="165"/>
        <end position="177"/>
    </location>
</feature>
<feature type="compositionally biased region" description="Low complexity" evidence="1">
    <location>
        <begin position="178"/>
        <end position="193"/>
    </location>
</feature>
<proteinExistence type="predicted"/>
<evidence type="ECO:0000256" key="1">
    <source>
        <dbReference type="SAM" id="MobiDB-lite"/>
    </source>
</evidence>
<protein>
    <recommendedName>
        <fullName evidence="4">IclR helix-turn-helix domain-containing protein</fullName>
    </recommendedName>
</protein>
<gene>
    <name evidence="2" type="ORF">SAMN05421870_103392</name>
</gene>
<evidence type="ECO:0000313" key="3">
    <source>
        <dbReference type="Proteomes" id="UP000182841"/>
    </source>
</evidence>
<dbReference type="InterPro" id="IPR036388">
    <property type="entry name" value="WH-like_DNA-bd_sf"/>
</dbReference>
<keyword evidence="3" id="KW-1185">Reference proteome</keyword>
<evidence type="ECO:0000313" key="2">
    <source>
        <dbReference type="EMBL" id="SER69297.1"/>
    </source>
</evidence>
<feature type="compositionally biased region" description="Low complexity" evidence="1">
    <location>
        <begin position="201"/>
        <end position="212"/>
    </location>
</feature>
<dbReference type="Proteomes" id="UP000182841">
    <property type="component" value="Unassembled WGS sequence"/>
</dbReference>
<evidence type="ECO:0008006" key="4">
    <source>
        <dbReference type="Google" id="ProtNLM"/>
    </source>
</evidence>
<dbReference type="AlphaFoldDB" id="A0A1H9R9L2"/>